<evidence type="ECO:0000256" key="7">
    <source>
        <dbReference type="HAMAP-Rule" id="MF_00201"/>
    </source>
</evidence>
<comment type="caution">
    <text evidence="9">The sequence shown here is derived from an EMBL/GenBank/DDBJ whole genome shotgun (WGS) entry which is preliminary data.</text>
</comment>
<feature type="domain" description="DNA replication/recombination mediator RecO N-terminal" evidence="8">
    <location>
        <begin position="6"/>
        <end position="79"/>
    </location>
</feature>
<dbReference type="AlphaFoldDB" id="A0A9D1EDS8"/>
<dbReference type="Gene3D" id="2.40.50.140">
    <property type="entry name" value="Nucleic acid-binding proteins"/>
    <property type="match status" value="1"/>
</dbReference>
<evidence type="ECO:0000313" key="9">
    <source>
        <dbReference type="EMBL" id="HIR88355.1"/>
    </source>
</evidence>
<evidence type="ECO:0000256" key="2">
    <source>
        <dbReference type="ARBA" id="ARBA00021310"/>
    </source>
</evidence>
<dbReference type="HAMAP" id="MF_00201">
    <property type="entry name" value="RecO"/>
    <property type="match status" value="1"/>
</dbReference>
<proteinExistence type="inferred from homology"/>
<dbReference type="PANTHER" id="PTHR33991:SF1">
    <property type="entry name" value="DNA REPAIR PROTEIN RECO"/>
    <property type="match status" value="1"/>
</dbReference>
<evidence type="ECO:0000313" key="10">
    <source>
        <dbReference type="Proteomes" id="UP000824201"/>
    </source>
</evidence>
<dbReference type="GO" id="GO:0006302">
    <property type="term" value="P:double-strand break repair"/>
    <property type="evidence" value="ECO:0007669"/>
    <property type="project" value="TreeGrafter"/>
</dbReference>
<dbReference type="Pfam" id="PF02565">
    <property type="entry name" value="RecO_C"/>
    <property type="match status" value="1"/>
</dbReference>
<accession>A0A9D1EDS8</accession>
<evidence type="ECO:0000256" key="3">
    <source>
        <dbReference type="ARBA" id="ARBA00022763"/>
    </source>
</evidence>
<evidence type="ECO:0000256" key="6">
    <source>
        <dbReference type="ARBA" id="ARBA00033409"/>
    </source>
</evidence>
<sequence length="256" mass="28635">MKDVIMAHGIVISSMAVGDYDKRVVLLTKELGKIAAFARGARRSNSSLLASTRPFTLGIFTLYPGKDAYIVQSAEVNEYFEGLSNDMEAVTYGYYFLEIADYYTREGIDESPMINLLYVTIKALLNPNLNNQLVKLIFELRAIVIGGSYPELFHCVNCGQEIQEGIFSIQDHGTYCPECKKIPKNGIPLDAATTYALQYMIAAPINKLYTFTLSEKTMQTAAKVIEQCKKQYQDKTFHSLEILEQMVGVSANKTKS</sequence>
<evidence type="ECO:0000259" key="8">
    <source>
        <dbReference type="Pfam" id="PF11967"/>
    </source>
</evidence>
<protein>
    <recommendedName>
        <fullName evidence="2 7">DNA repair protein RecO</fullName>
    </recommendedName>
    <alternativeName>
        <fullName evidence="6 7">Recombination protein O</fullName>
    </alternativeName>
</protein>
<keyword evidence="5 7" id="KW-0234">DNA repair</keyword>
<gene>
    <name evidence="7 9" type="primary">recO</name>
    <name evidence="9" type="ORF">IAC96_05330</name>
</gene>
<reference evidence="9" key="2">
    <citation type="journal article" date="2021" name="PeerJ">
        <title>Extensive microbial diversity within the chicken gut microbiome revealed by metagenomics and culture.</title>
        <authorList>
            <person name="Gilroy R."/>
            <person name="Ravi A."/>
            <person name="Getino M."/>
            <person name="Pursley I."/>
            <person name="Horton D.L."/>
            <person name="Alikhan N.F."/>
            <person name="Baker D."/>
            <person name="Gharbi K."/>
            <person name="Hall N."/>
            <person name="Watson M."/>
            <person name="Adriaenssens E.M."/>
            <person name="Foster-Nyarko E."/>
            <person name="Jarju S."/>
            <person name="Secka A."/>
            <person name="Antonio M."/>
            <person name="Oren A."/>
            <person name="Chaudhuri R.R."/>
            <person name="La Ragione R."/>
            <person name="Hildebrand F."/>
            <person name="Pallen M.J."/>
        </authorList>
    </citation>
    <scope>NUCLEOTIDE SEQUENCE</scope>
    <source>
        <strain evidence="9">ChiW13-3771</strain>
    </source>
</reference>
<evidence type="ECO:0000256" key="1">
    <source>
        <dbReference type="ARBA" id="ARBA00007452"/>
    </source>
</evidence>
<dbReference type="Gene3D" id="1.20.1440.120">
    <property type="entry name" value="Recombination protein O, C-terminal domain"/>
    <property type="match status" value="1"/>
</dbReference>
<reference evidence="9" key="1">
    <citation type="submission" date="2020-10" db="EMBL/GenBank/DDBJ databases">
        <authorList>
            <person name="Gilroy R."/>
        </authorList>
    </citation>
    <scope>NUCLEOTIDE SEQUENCE</scope>
    <source>
        <strain evidence="9">ChiW13-3771</strain>
    </source>
</reference>
<dbReference type="GO" id="GO:0006310">
    <property type="term" value="P:DNA recombination"/>
    <property type="evidence" value="ECO:0007669"/>
    <property type="project" value="UniProtKB-UniRule"/>
</dbReference>
<dbReference type="Pfam" id="PF11967">
    <property type="entry name" value="RecO_N"/>
    <property type="match status" value="1"/>
</dbReference>
<comment type="similarity">
    <text evidence="1 7">Belongs to the RecO family.</text>
</comment>
<dbReference type="Proteomes" id="UP000824201">
    <property type="component" value="Unassembled WGS sequence"/>
</dbReference>
<dbReference type="SUPFAM" id="SSF57863">
    <property type="entry name" value="ArfGap/RecO-like zinc finger"/>
    <property type="match status" value="1"/>
</dbReference>
<dbReference type="InterPro" id="IPR037278">
    <property type="entry name" value="ARFGAP/RecO"/>
</dbReference>
<dbReference type="NCBIfam" id="TIGR00613">
    <property type="entry name" value="reco"/>
    <property type="match status" value="1"/>
</dbReference>
<keyword evidence="3 7" id="KW-0227">DNA damage</keyword>
<dbReference type="InterPro" id="IPR022572">
    <property type="entry name" value="DNA_rep/recomb_RecO_N"/>
</dbReference>
<evidence type="ECO:0000256" key="4">
    <source>
        <dbReference type="ARBA" id="ARBA00023172"/>
    </source>
</evidence>
<evidence type="ECO:0000256" key="5">
    <source>
        <dbReference type="ARBA" id="ARBA00023204"/>
    </source>
</evidence>
<dbReference type="InterPro" id="IPR003717">
    <property type="entry name" value="RecO"/>
</dbReference>
<dbReference type="SUPFAM" id="SSF50249">
    <property type="entry name" value="Nucleic acid-binding proteins"/>
    <property type="match status" value="1"/>
</dbReference>
<dbReference type="GO" id="GO:0043590">
    <property type="term" value="C:bacterial nucleoid"/>
    <property type="evidence" value="ECO:0007669"/>
    <property type="project" value="TreeGrafter"/>
</dbReference>
<dbReference type="InterPro" id="IPR012340">
    <property type="entry name" value="NA-bd_OB-fold"/>
</dbReference>
<dbReference type="EMBL" id="DVHN01000057">
    <property type="protein sequence ID" value="HIR88355.1"/>
    <property type="molecule type" value="Genomic_DNA"/>
</dbReference>
<keyword evidence="4 7" id="KW-0233">DNA recombination</keyword>
<comment type="function">
    <text evidence="7">Involved in DNA repair and RecF pathway recombination.</text>
</comment>
<organism evidence="9 10">
    <name type="scientific">Candidatus Fimimorpha faecalis</name>
    <dbReference type="NCBI Taxonomy" id="2840824"/>
    <lineage>
        <taxon>Bacteria</taxon>
        <taxon>Bacillati</taxon>
        <taxon>Bacillota</taxon>
        <taxon>Clostridia</taxon>
        <taxon>Eubacteriales</taxon>
        <taxon>Candidatus Fimimorpha</taxon>
    </lineage>
</organism>
<dbReference type="InterPro" id="IPR042242">
    <property type="entry name" value="RecO_C"/>
</dbReference>
<name>A0A9D1EDS8_9FIRM</name>
<dbReference type="PANTHER" id="PTHR33991">
    <property type="entry name" value="DNA REPAIR PROTEIN RECO"/>
    <property type="match status" value="1"/>
</dbReference>